<dbReference type="PANTHER" id="PTHR10509:SF14">
    <property type="entry name" value="CAFFEOYL-COA O-METHYLTRANSFERASE 3-RELATED"/>
    <property type="match status" value="1"/>
</dbReference>
<dbReference type="PROSITE" id="PS51682">
    <property type="entry name" value="SAM_OMT_I"/>
    <property type="match status" value="1"/>
</dbReference>
<keyword evidence="2 4" id="KW-0808">Transferase</keyword>
<dbReference type="Gene3D" id="3.40.50.150">
    <property type="entry name" value="Vaccinia Virus protein VP39"/>
    <property type="match status" value="1"/>
</dbReference>
<evidence type="ECO:0000256" key="2">
    <source>
        <dbReference type="ARBA" id="ARBA00022679"/>
    </source>
</evidence>
<keyword evidence="5" id="KW-1185">Reference proteome</keyword>
<dbReference type="CDD" id="cd02440">
    <property type="entry name" value="AdoMet_MTases"/>
    <property type="match status" value="1"/>
</dbReference>
<dbReference type="PANTHER" id="PTHR10509">
    <property type="entry name" value="O-METHYLTRANSFERASE-RELATED"/>
    <property type="match status" value="1"/>
</dbReference>
<reference evidence="4 5" key="1">
    <citation type="submission" date="2016-10" db="EMBL/GenBank/DDBJ databases">
        <authorList>
            <person name="de Groot N.N."/>
        </authorList>
    </citation>
    <scope>NUCLEOTIDE SEQUENCE [LARGE SCALE GENOMIC DNA]</scope>
    <source>
        <strain evidence="4 5">DSM 2698</strain>
    </source>
</reference>
<evidence type="ECO:0000256" key="1">
    <source>
        <dbReference type="ARBA" id="ARBA00022603"/>
    </source>
</evidence>
<dbReference type="STRING" id="1120955.SAMN03080610_02625"/>
<protein>
    <submittedName>
        <fullName evidence="4">Predicted O-methyltransferase YrrM</fullName>
    </submittedName>
</protein>
<dbReference type="SUPFAM" id="SSF53335">
    <property type="entry name" value="S-adenosyl-L-methionine-dependent methyltransferases"/>
    <property type="match status" value="1"/>
</dbReference>
<sequence>MQHITQDQIRAYVVEVGTRQTEIQKRLRAETLALPNGHMATTPAAGQLLALLARTISARRVLEVGTFTGYSALSVAAVLPEDGELVACDNSPAWTAIARRYWEEAGLAQRITLKLGDATETLRLLLAEGGEASFDFATIDADKANYDTYYELCLRLVRPGGLIVFDNMFWGRSVADPEDNATDTLALRCLNLKIRDDARVDMSLIPFGDGTTFVRRRT</sequence>
<name>A0A1G5NTW6_AFIMA</name>
<dbReference type="AlphaFoldDB" id="A0A1G5NTW6"/>
<keyword evidence="1 4" id="KW-0489">Methyltransferase</keyword>
<dbReference type="EMBL" id="FMVW01000006">
    <property type="protein sequence ID" value="SCZ40664.1"/>
    <property type="molecule type" value="Genomic_DNA"/>
</dbReference>
<dbReference type="InterPro" id="IPR050362">
    <property type="entry name" value="Cation-dep_OMT"/>
</dbReference>
<evidence type="ECO:0000256" key="3">
    <source>
        <dbReference type="ARBA" id="ARBA00022691"/>
    </source>
</evidence>
<gene>
    <name evidence="4" type="ORF">SAMN03080610_02625</name>
</gene>
<keyword evidence="3" id="KW-0949">S-adenosyl-L-methionine</keyword>
<organism evidence="4 5">
    <name type="scientific">Afifella marina DSM 2698</name>
    <dbReference type="NCBI Taxonomy" id="1120955"/>
    <lineage>
        <taxon>Bacteria</taxon>
        <taxon>Pseudomonadati</taxon>
        <taxon>Pseudomonadota</taxon>
        <taxon>Alphaproteobacteria</taxon>
        <taxon>Hyphomicrobiales</taxon>
        <taxon>Afifellaceae</taxon>
        <taxon>Afifella</taxon>
    </lineage>
</organism>
<accession>A0A1G5NTW6</accession>
<dbReference type="GO" id="GO:0008171">
    <property type="term" value="F:O-methyltransferase activity"/>
    <property type="evidence" value="ECO:0007669"/>
    <property type="project" value="InterPro"/>
</dbReference>
<dbReference type="GO" id="GO:0032259">
    <property type="term" value="P:methylation"/>
    <property type="evidence" value="ECO:0007669"/>
    <property type="project" value="UniProtKB-KW"/>
</dbReference>
<dbReference type="RefSeq" id="WP_092813884.1">
    <property type="nucleotide sequence ID" value="NZ_FMVW01000006.1"/>
</dbReference>
<dbReference type="OrthoDB" id="5764702at2"/>
<evidence type="ECO:0000313" key="5">
    <source>
        <dbReference type="Proteomes" id="UP000199347"/>
    </source>
</evidence>
<dbReference type="Pfam" id="PF01596">
    <property type="entry name" value="Methyltransf_3"/>
    <property type="match status" value="1"/>
</dbReference>
<evidence type="ECO:0000313" key="4">
    <source>
        <dbReference type="EMBL" id="SCZ40664.1"/>
    </source>
</evidence>
<dbReference type="Proteomes" id="UP000199347">
    <property type="component" value="Unassembled WGS sequence"/>
</dbReference>
<dbReference type="GO" id="GO:0008757">
    <property type="term" value="F:S-adenosylmethionine-dependent methyltransferase activity"/>
    <property type="evidence" value="ECO:0007669"/>
    <property type="project" value="TreeGrafter"/>
</dbReference>
<dbReference type="InterPro" id="IPR002935">
    <property type="entry name" value="SAM_O-MeTrfase"/>
</dbReference>
<proteinExistence type="predicted"/>
<dbReference type="InterPro" id="IPR029063">
    <property type="entry name" value="SAM-dependent_MTases_sf"/>
</dbReference>